<accession>A0A401NR34</accession>
<keyword evidence="3" id="KW-1185">Reference proteome</keyword>
<evidence type="ECO:0000256" key="1">
    <source>
        <dbReference type="SAM" id="MobiDB-lite"/>
    </source>
</evidence>
<proteinExistence type="predicted"/>
<dbReference type="AlphaFoldDB" id="A0A401NR34"/>
<organism evidence="2 3">
    <name type="scientific">Scyliorhinus torazame</name>
    <name type="common">Cloudy catshark</name>
    <name type="synonym">Catulus torazame</name>
    <dbReference type="NCBI Taxonomy" id="75743"/>
    <lineage>
        <taxon>Eukaryota</taxon>
        <taxon>Metazoa</taxon>
        <taxon>Chordata</taxon>
        <taxon>Craniata</taxon>
        <taxon>Vertebrata</taxon>
        <taxon>Chondrichthyes</taxon>
        <taxon>Elasmobranchii</taxon>
        <taxon>Galeomorphii</taxon>
        <taxon>Galeoidea</taxon>
        <taxon>Carcharhiniformes</taxon>
        <taxon>Scyliorhinidae</taxon>
        <taxon>Scyliorhinus</taxon>
    </lineage>
</organism>
<sequence length="74" mass="8181">MPDVGSFTTFPPNISPLTGETGTSPSDSRDSRPSISSDRTRRLHIGKELGQKETRTTLERTFPSTTDYTDFCQA</sequence>
<dbReference type="Proteomes" id="UP000288216">
    <property type="component" value="Unassembled WGS sequence"/>
</dbReference>
<feature type="region of interest" description="Disordered" evidence="1">
    <location>
        <begin position="1"/>
        <end position="56"/>
    </location>
</feature>
<name>A0A401NR34_SCYTO</name>
<feature type="compositionally biased region" description="Basic and acidic residues" evidence="1">
    <location>
        <begin position="45"/>
        <end position="56"/>
    </location>
</feature>
<feature type="compositionally biased region" description="Polar residues" evidence="1">
    <location>
        <begin position="1"/>
        <end position="22"/>
    </location>
</feature>
<comment type="caution">
    <text evidence="2">The sequence shown here is derived from an EMBL/GenBank/DDBJ whole genome shotgun (WGS) entry which is preliminary data.</text>
</comment>
<evidence type="ECO:0000313" key="3">
    <source>
        <dbReference type="Proteomes" id="UP000288216"/>
    </source>
</evidence>
<dbReference type="EMBL" id="BFAA01001305">
    <property type="protein sequence ID" value="GCB63317.1"/>
    <property type="molecule type" value="Genomic_DNA"/>
</dbReference>
<protein>
    <submittedName>
        <fullName evidence="2">Uncharacterized protein</fullName>
    </submittedName>
</protein>
<reference evidence="2 3" key="1">
    <citation type="journal article" date="2018" name="Nat. Ecol. Evol.">
        <title>Shark genomes provide insights into elasmobranch evolution and the origin of vertebrates.</title>
        <authorList>
            <person name="Hara Y"/>
            <person name="Yamaguchi K"/>
            <person name="Onimaru K"/>
            <person name="Kadota M"/>
            <person name="Koyanagi M"/>
            <person name="Keeley SD"/>
            <person name="Tatsumi K"/>
            <person name="Tanaka K"/>
            <person name="Motone F"/>
            <person name="Kageyama Y"/>
            <person name="Nozu R"/>
            <person name="Adachi N"/>
            <person name="Nishimura O"/>
            <person name="Nakagawa R"/>
            <person name="Tanegashima C"/>
            <person name="Kiyatake I"/>
            <person name="Matsumoto R"/>
            <person name="Murakumo K"/>
            <person name="Nishida K"/>
            <person name="Terakita A"/>
            <person name="Kuratani S"/>
            <person name="Sato K"/>
            <person name="Hyodo S Kuraku.S."/>
        </authorList>
    </citation>
    <scope>NUCLEOTIDE SEQUENCE [LARGE SCALE GENOMIC DNA]</scope>
</reference>
<gene>
    <name evidence="2" type="ORF">scyTo_0004395</name>
</gene>
<evidence type="ECO:0000313" key="2">
    <source>
        <dbReference type="EMBL" id="GCB63317.1"/>
    </source>
</evidence>